<dbReference type="InterPro" id="IPR043519">
    <property type="entry name" value="NT_sf"/>
</dbReference>
<dbReference type="Gene3D" id="3.30.460.10">
    <property type="entry name" value="Beta Polymerase, domain 2"/>
    <property type="match status" value="1"/>
</dbReference>
<dbReference type="PROSITE" id="PS51831">
    <property type="entry name" value="HD"/>
    <property type="match status" value="1"/>
</dbReference>
<dbReference type="CDD" id="cd00077">
    <property type="entry name" value="HDc"/>
    <property type="match status" value="1"/>
</dbReference>
<evidence type="ECO:0000313" key="7">
    <source>
        <dbReference type="EMBL" id="OGM93376.1"/>
    </source>
</evidence>
<comment type="function">
    <text evidence="2">In eubacteria ppGpp (guanosine 3'-diphosphate 5'-diphosphate) is a mediator of the stringent response that coordinates a variety of cellular activities in response to changes in nutritional abundance.</text>
</comment>
<feature type="domain" description="HD" evidence="5">
    <location>
        <begin position="53"/>
        <end position="159"/>
    </location>
</feature>
<dbReference type="STRING" id="1802559.A2372_03260"/>
<evidence type="ECO:0008006" key="9">
    <source>
        <dbReference type="Google" id="ProtNLM"/>
    </source>
</evidence>
<comment type="similarity">
    <text evidence="2">Belongs to the relA/spoT family.</text>
</comment>
<dbReference type="Gene3D" id="3.30.70.260">
    <property type="match status" value="1"/>
</dbReference>
<dbReference type="EMBL" id="MGIT01000001">
    <property type="protein sequence ID" value="OGM93376.1"/>
    <property type="molecule type" value="Genomic_DNA"/>
</dbReference>
<feature type="coiled-coil region" evidence="3">
    <location>
        <begin position="117"/>
        <end position="144"/>
    </location>
</feature>
<dbReference type="InterPro" id="IPR012676">
    <property type="entry name" value="TGS-like"/>
</dbReference>
<evidence type="ECO:0000256" key="3">
    <source>
        <dbReference type="SAM" id="Coils"/>
    </source>
</evidence>
<feature type="domain" description="TGS" evidence="6">
    <location>
        <begin position="406"/>
        <end position="471"/>
    </location>
</feature>
<dbReference type="SMART" id="SM00954">
    <property type="entry name" value="RelA_SpoT"/>
    <property type="match status" value="1"/>
</dbReference>
<evidence type="ECO:0000259" key="6">
    <source>
        <dbReference type="PROSITE" id="PS51880"/>
    </source>
</evidence>
<evidence type="ECO:0000313" key="8">
    <source>
        <dbReference type="Proteomes" id="UP000176422"/>
    </source>
</evidence>
<dbReference type="PROSITE" id="PS51880">
    <property type="entry name" value="TGS"/>
    <property type="match status" value="1"/>
</dbReference>
<evidence type="ECO:0000256" key="2">
    <source>
        <dbReference type="RuleBase" id="RU003847"/>
    </source>
</evidence>
<dbReference type="InterPro" id="IPR003607">
    <property type="entry name" value="HD/PDEase_dom"/>
</dbReference>
<protein>
    <recommendedName>
        <fullName evidence="9">GTP pyrophosphokinase</fullName>
    </recommendedName>
</protein>
<dbReference type="InterPro" id="IPR002912">
    <property type="entry name" value="ACT_dom"/>
</dbReference>
<dbReference type="SUPFAM" id="SSF109604">
    <property type="entry name" value="HD-domain/PDEase-like"/>
    <property type="match status" value="1"/>
</dbReference>
<dbReference type="Proteomes" id="UP000176422">
    <property type="component" value="Unassembled WGS sequence"/>
</dbReference>
<dbReference type="PANTHER" id="PTHR21262:SF31">
    <property type="entry name" value="GTP PYROPHOSPHOKINASE"/>
    <property type="match status" value="1"/>
</dbReference>
<dbReference type="Pfam" id="PF04607">
    <property type="entry name" value="RelA_SpoT"/>
    <property type="match status" value="1"/>
</dbReference>
<dbReference type="SMART" id="SM00471">
    <property type="entry name" value="HDc"/>
    <property type="match status" value="1"/>
</dbReference>
<dbReference type="FunFam" id="3.10.20.30:FF:000002">
    <property type="entry name" value="GTP pyrophosphokinase (RelA/SpoT)"/>
    <property type="match status" value="1"/>
</dbReference>
<dbReference type="InterPro" id="IPR007685">
    <property type="entry name" value="RelA_SpoT"/>
</dbReference>
<dbReference type="InterPro" id="IPR006674">
    <property type="entry name" value="HD_domain"/>
</dbReference>
<evidence type="ECO:0000259" key="4">
    <source>
        <dbReference type="PROSITE" id="PS51671"/>
    </source>
</evidence>
<dbReference type="InterPro" id="IPR045865">
    <property type="entry name" value="ACT-like_dom_sf"/>
</dbReference>
<comment type="caution">
    <text evidence="7">The sequence shown here is derived from an EMBL/GenBank/DDBJ whole genome shotgun (WGS) entry which is preliminary data.</text>
</comment>
<reference evidence="7 8" key="1">
    <citation type="journal article" date="2016" name="Nat. Commun.">
        <title>Thousands of microbial genomes shed light on interconnected biogeochemical processes in an aquifer system.</title>
        <authorList>
            <person name="Anantharaman K."/>
            <person name="Brown C.T."/>
            <person name="Hug L.A."/>
            <person name="Sharon I."/>
            <person name="Castelle C.J."/>
            <person name="Probst A.J."/>
            <person name="Thomas B.C."/>
            <person name="Singh A."/>
            <person name="Wilkins M.J."/>
            <person name="Karaoz U."/>
            <person name="Brodie E.L."/>
            <person name="Williams K.H."/>
            <person name="Hubbard S.S."/>
            <person name="Banfield J.F."/>
        </authorList>
    </citation>
    <scope>NUCLEOTIDE SEQUENCE [LARGE SCALE GENOMIC DNA]</scope>
</reference>
<accession>A0A1F8DY24</accession>
<dbReference type="AlphaFoldDB" id="A0A1F8DY24"/>
<dbReference type="Pfam" id="PF13328">
    <property type="entry name" value="HD_4"/>
    <property type="match status" value="1"/>
</dbReference>
<dbReference type="SUPFAM" id="SSF55021">
    <property type="entry name" value="ACT-like"/>
    <property type="match status" value="1"/>
</dbReference>
<proteinExistence type="inferred from homology"/>
<evidence type="ECO:0000256" key="1">
    <source>
        <dbReference type="ARBA" id="ARBA00025704"/>
    </source>
</evidence>
<dbReference type="InterPro" id="IPR004095">
    <property type="entry name" value="TGS"/>
</dbReference>
<dbReference type="GO" id="GO:0005886">
    <property type="term" value="C:plasma membrane"/>
    <property type="evidence" value="ECO:0007669"/>
    <property type="project" value="TreeGrafter"/>
</dbReference>
<dbReference type="InterPro" id="IPR004811">
    <property type="entry name" value="RelA/Spo_fam"/>
</dbReference>
<name>A0A1F8DY24_9BACT</name>
<organism evidence="7 8">
    <name type="scientific">Candidatus Wolfebacteria bacterium RIFOXYB1_FULL_54_12</name>
    <dbReference type="NCBI Taxonomy" id="1802559"/>
    <lineage>
        <taxon>Bacteria</taxon>
        <taxon>Candidatus Wolfeibacteriota</taxon>
    </lineage>
</organism>
<feature type="domain" description="ACT" evidence="4">
    <location>
        <begin position="512"/>
        <end position="588"/>
    </location>
</feature>
<gene>
    <name evidence="7" type="ORF">A2372_03260</name>
</gene>
<dbReference type="CDD" id="cd04876">
    <property type="entry name" value="ACT_RelA-SpoT"/>
    <property type="match status" value="1"/>
</dbReference>
<dbReference type="NCBIfam" id="TIGR00691">
    <property type="entry name" value="spoT_relA"/>
    <property type="match status" value="1"/>
</dbReference>
<dbReference type="InterPro" id="IPR033655">
    <property type="entry name" value="TGS_RelA/SpoT"/>
</dbReference>
<comment type="pathway">
    <text evidence="1">Purine metabolism.</text>
</comment>
<dbReference type="SUPFAM" id="SSF81271">
    <property type="entry name" value="TGS-like"/>
    <property type="match status" value="1"/>
</dbReference>
<dbReference type="PANTHER" id="PTHR21262">
    <property type="entry name" value="GUANOSINE-3',5'-BIS DIPHOSPHATE 3'-PYROPHOSPHOHYDROLASE"/>
    <property type="match status" value="1"/>
</dbReference>
<dbReference type="Gene3D" id="1.10.3210.10">
    <property type="entry name" value="Hypothetical protein af1432"/>
    <property type="match status" value="1"/>
</dbReference>
<dbReference type="PROSITE" id="PS51671">
    <property type="entry name" value="ACT"/>
    <property type="match status" value="1"/>
</dbReference>
<dbReference type="Gene3D" id="3.10.20.30">
    <property type="match status" value="1"/>
</dbReference>
<dbReference type="CDD" id="cd05399">
    <property type="entry name" value="NT_Rel-Spo_like"/>
    <property type="match status" value="1"/>
</dbReference>
<dbReference type="Pfam" id="PF02824">
    <property type="entry name" value="TGS"/>
    <property type="match status" value="1"/>
</dbReference>
<dbReference type="GO" id="GO:0015969">
    <property type="term" value="P:guanosine tetraphosphate metabolic process"/>
    <property type="evidence" value="ECO:0007669"/>
    <property type="project" value="InterPro"/>
</dbReference>
<keyword evidence="3" id="KW-0175">Coiled coil</keyword>
<dbReference type="SUPFAM" id="SSF81301">
    <property type="entry name" value="Nucleotidyltransferase"/>
    <property type="match status" value="1"/>
</dbReference>
<dbReference type="CDD" id="cd01668">
    <property type="entry name" value="TGS_RSH"/>
    <property type="match status" value="1"/>
</dbReference>
<evidence type="ECO:0000259" key="5">
    <source>
        <dbReference type="PROSITE" id="PS51831"/>
    </source>
</evidence>
<dbReference type="InterPro" id="IPR012675">
    <property type="entry name" value="Beta-grasp_dom_sf"/>
</dbReference>
<dbReference type="FunFam" id="1.10.3210.10:FF:000001">
    <property type="entry name" value="GTP pyrophosphokinase RelA"/>
    <property type="match status" value="1"/>
</dbReference>
<sequence>MPHKLSSSSFEALTQATAQHGALSVEETEFLRRAFQTAQKEHAQQKRNSGEPYFNHVFQTALTLAEWNMDTTTIAAGLLHDTVEDTPYKLETLRKEFGEEVSFLVNGVTKLGHLKYRTSVKTEKDRVNQQAENLRKMILAISEDLRVVFIKLADRLHNMRTLGGMPPLKQKRIALETLEIYAPLAYRLGMQNLSGELEDLTFLYLHPEEHEWMTKNVEEKYGERVAYLERVEPVLRAALAQAHIKPITIDYRAKRISSLYKKLLRSDMNLDQIYDLVALRVIVSTVEECYAALGIVHQLWPPLPGKIKDYIALPKPNGYKSLHTTVFCEDKKITEIQIRTLQMHDAAEHGIAAHWAYSQAKTTKKFLEGNKNISAKQDELNWVNQLREWQKDFTDPEEFVNSLKIDFFKHRVFAITPKGEVIDLPAGSTPIDFAYQIHSEIGDRCVGAKINDKIVPLDYQIQSGDLVDILVQKNKKPSESWLKFAKTSSAKQRIRRMIRQETSILRKGPQLELKITVDDRVGMLKDISSVISRARINIINLTHIHPSQRGSLPIIKILCDIDNSEKAEKLVLKIKSVKGVREIHYQMI</sequence>
<dbReference type="Pfam" id="PF13291">
    <property type="entry name" value="ACT_4"/>
    <property type="match status" value="1"/>
</dbReference>